<evidence type="ECO:0000256" key="1">
    <source>
        <dbReference type="ARBA" id="ARBA00006010"/>
    </source>
</evidence>
<dbReference type="AlphaFoldDB" id="A0A2P5BIJ5"/>
<gene>
    <name evidence="4" type="ORF">TorRG33x02_319990</name>
</gene>
<dbReference type="EMBL" id="JXTC01000514">
    <property type="protein sequence ID" value="PON48621.1"/>
    <property type="molecule type" value="Genomic_DNA"/>
</dbReference>
<dbReference type="OrthoDB" id="2013942at2759"/>
<dbReference type="Pfam" id="PF04885">
    <property type="entry name" value="Stig1"/>
    <property type="match status" value="1"/>
</dbReference>
<dbReference type="PANTHER" id="PTHR33227:SF6">
    <property type="entry name" value="PROTEIN GRIM REAPER"/>
    <property type="match status" value="1"/>
</dbReference>
<evidence type="ECO:0000256" key="2">
    <source>
        <dbReference type="ARBA" id="ARBA00022729"/>
    </source>
</evidence>
<reference evidence="5" key="1">
    <citation type="submission" date="2016-06" db="EMBL/GenBank/DDBJ databases">
        <title>Parallel loss of symbiosis genes in relatives of nitrogen-fixing non-legume Parasponia.</title>
        <authorList>
            <person name="Van Velzen R."/>
            <person name="Holmer R."/>
            <person name="Bu F."/>
            <person name="Rutten L."/>
            <person name="Van Zeijl A."/>
            <person name="Liu W."/>
            <person name="Santuari L."/>
            <person name="Cao Q."/>
            <person name="Sharma T."/>
            <person name="Shen D."/>
            <person name="Roswanjaya Y."/>
            <person name="Wardhani T."/>
            <person name="Kalhor M.S."/>
            <person name="Jansen J."/>
            <person name="Van den Hoogen J."/>
            <person name="Gungor B."/>
            <person name="Hartog M."/>
            <person name="Hontelez J."/>
            <person name="Verver J."/>
            <person name="Yang W.-C."/>
            <person name="Schijlen E."/>
            <person name="Repin R."/>
            <person name="Schilthuizen M."/>
            <person name="Schranz E."/>
            <person name="Heidstra R."/>
            <person name="Miyata K."/>
            <person name="Fedorova E."/>
            <person name="Kohlen W."/>
            <person name="Bisseling T."/>
            <person name="Smit S."/>
            <person name="Geurts R."/>
        </authorList>
    </citation>
    <scope>NUCLEOTIDE SEQUENCE [LARGE SCALE GENOMIC DNA]</scope>
    <source>
        <strain evidence="5">cv. RG33-2</strain>
    </source>
</reference>
<comment type="similarity">
    <text evidence="1">Belongs to the STIG1 family.</text>
</comment>
<feature type="chain" id="PRO_5015123899" evidence="3">
    <location>
        <begin position="22"/>
        <end position="171"/>
    </location>
</feature>
<dbReference type="InParanoid" id="A0A2P5BIJ5"/>
<sequence length="171" mass="18949">MANFLIKTSTILSLIIPLVLLSILQNSQLAISTSTNDIDDQYVEDDNDNDDDDNEESYILDESPSNVRSRSRFLASYIIKKGTHCDPVKYNICNGVAANKGKSLLYCCKTHCRNVLGDRNNCGRCGHKCKFGERCCNGSCTNVLFSKNHCGKCDKQCKKGVACDYGYCGYA</sequence>
<evidence type="ECO:0000313" key="5">
    <source>
        <dbReference type="Proteomes" id="UP000237000"/>
    </source>
</evidence>
<protein>
    <submittedName>
        <fullName evidence="4">Stigma-specific protein</fullName>
    </submittedName>
</protein>
<keyword evidence="5" id="KW-1185">Reference proteome</keyword>
<dbReference type="PANTHER" id="PTHR33227">
    <property type="entry name" value="STIGMA-SPECIFIC STIG1-LIKE PROTEIN 3"/>
    <property type="match status" value="1"/>
</dbReference>
<dbReference type="InterPro" id="IPR006969">
    <property type="entry name" value="Stig-like"/>
</dbReference>
<feature type="signal peptide" evidence="3">
    <location>
        <begin position="1"/>
        <end position="21"/>
    </location>
</feature>
<comment type="caution">
    <text evidence="4">The sequence shown here is derived from an EMBL/GenBank/DDBJ whole genome shotgun (WGS) entry which is preliminary data.</text>
</comment>
<organism evidence="4 5">
    <name type="scientific">Trema orientale</name>
    <name type="common">Charcoal tree</name>
    <name type="synonym">Celtis orientalis</name>
    <dbReference type="NCBI Taxonomy" id="63057"/>
    <lineage>
        <taxon>Eukaryota</taxon>
        <taxon>Viridiplantae</taxon>
        <taxon>Streptophyta</taxon>
        <taxon>Embryophyta</taxon>
        <taxon>Tracheophyta</taxon>
        <taxon>Spermatophyta</taxon>
        <taxon>Magnoliopsida</taxon>
        <taxon>eudicotyledons</taxon>
        <taxon>Gunneridae</taxon>
        <taxon>Pentapetalae</taxon>
        <taxon>rosids</taxon>
        <taxon>fabids</taxon>
        <taxon>Rosales</taxon>
        <taxon>Cannabaceae</taxon>
        <taxon>Trema</taxon>
    </lineage>
</organism>
<name>A0A2P5BIJ5_TREOI</name>
<proteinExistence type="inferred from homology"/>
<accession>A0A2P5BIJ5</accession>
<dbReference type="Proteomes" id="UP000237000">
    <property type="component" value="Unassembled WGS sequence"/>
</dbReference>
<evidence type="ECO:0000256" key="3">
    <source>
        <dbReference type="SAM" id="SignalP"/>
    </source>
</evidence>
<keyword evidence="2 3" id="KW-0732">Signal</keyword>
<evidence type="ECO:0000313" key="4">
    <source>
        <dbReference type="EMBL" id="PON48621.1"/>
    </source>
</evidence>